<dbReference type="PANTHER" id="PTHR23159">
    <property type="entry name" value="CENTROSOMAL PROTEIN 2"/>
    <property type="match status" value="1"/>
</dbReference>
<dbReference type="PANTHER" id="PTHR23159:SF60">
    <property type="entry name" value="SPINDLE ASSEMBLY ABNORMAL PROTEIN 4"/>
    <property type="match status" value="1"/>
</dbReference>
<sequence length="834" mass="95315">ISNVQFAPLRDVLDSRTRRRLRRSHLSEEVNEIVNEEHQKDRQLRKAKEVIARMKERENEMSLELETQRQFAIQVDSDDAHEKVKETEAELQQLRQQLAAREASAAPSQYINDEDIPMADDGIASDDDDDVPFIEPEDINITHEDMTASQEDLQISQTFASSFNASQVTVADPTHEADVQSYEAALLTAKTVNARLETSLQMLTIELHSLGFAQEGDVITIITSSLREAFRQFRVDLENLLPGRTSPEVTDRDLLHATVVHIKDLLEDIREKTEILRQCKEVESAVRAQNKGLIEKLSELDEKHTTLEERWHTLDHANEDSIRTITTLKELVGTLQDNLEDRDVLISRKDHEFEELATESQNQVTSIERLQNALNSVTEDLSRTEQIVTQMENDHAAAISQLQSDHAEVVLKLEAELNDERENLIAADEELQNSAQYTTALEERVGSMENDLDGLRDRLKNLESLIEKERSTREAVENTLIQKMEDTNKLEVTIEKAEQTVDELRSEIKQLHANIESERHQRELAEEANDEAKVRIDDLEKRIHSTGIQANELRQKMFEMQVKKEGEITKLQSAAAERETEFADQLAKEGELQEALESSVKERDDTIAALETQIAEMEQEISSLAAEKEEVVKKRSEKVKSLNNELKTIQDNHDAHRRTTAAQINALEDKVAELKHAVDQRDTEVQNLQSRIIELEDVHKQGITERDERINGLEFELDDTHSKINALEEENASLERRVEDEANQMLEYQVKNSDTIDAQNKRIEVMDASIKSLSDSLGRERDAYALLESQKQREVEELTTIATQRATVIEKQAATIAELKERFRAQVRKGKNAL</sequence>
<dbReference type="Proteomes" id="UP000799429">
    <property type="component" value="Unassembled WGS sequence"/>
</dbReference>
<protein>
    <submittedName>
        <fullName evidence="2">Uncharacterized protein</fullName>
    </submittedName>
</protein>
<organism evidence="2 3">
    <name type="scientific">Patellaria atrata CBS 101060</name>
    <dbReference type="NCBI Taxonomy" id="1346257"/>
    <lineage>
        <taxon>Eukaryota</taxon>
        <taxon>Fungi</taxon>
        <taxon>Dikarya</taxon>
        <taxon>Ascomycota</taxon>
        <taxon>Pezizomycotina</taxon>
        <taxon>Dothideomycetes</taxon>
        <taxon>Dothideomycetes incertae sedis</taxon>
        <taxon>Patellariales</taxon>
        <taxon>Patellariaceae</taxon>
        <taxon>Patellaria</taxon>
    </lineage>
</organism>
<accession>A0A9P4S6D1</accession>
<reference evidence="2" key="1">
    <citation type="journal article" date="2020" name="Stud. Mycol.">
        <title>101 Dothideomycetes genomes: a test case for predicting lifestyles and emergence of pathogens.</title>
        <authorList>
            <person name="Haridas S."/>
            <person name="Albert R."/>
            <person name="Binder M."/>
            <person name="Bloem J."/>
            <person name="Labutti K."/>
            <person name="Salamov A."/>
            <person name="Andreopoulos B."/>
            <person name="Baker S."/>
            <person name="Barry K."/>
            <person name="Bills G."/>
            <person name="Bluhm B."/>
            <person name="Cannon C."/>
            <person name="Castanera R."/>
            <person name="Culley D."/>
            <person name="Daum C."/>
            <person name="Ezra D."/>
            <person name="Gonzalez J."/>
            <person name="Henrissat B."/>
            <person name="Kuo A."/>
            <person name="Liang C."/>
            <person name="Lipzen A."/>
            <person name="Lutzoni F."/>
            <person name="Magnuson J."/>
            <person name="Mondo S."/>
            <person name="Nolan M."/>
            <person name="Ohm R."/>
            <person name="Pangilinan J."/>
            <person name="Park H.-J."/>
            <person name="Ramirez L."/>
            <person name="Alfaro M."/>
            <person name="Sun H."/>
            <person name="Tritt A."/>
            <person name="Yoshinaga Y."/>
            <person name="Zwiers L.-H."/>
            <person name="Turgeon B."/>
            <person name="Goodwin S."/>
            <person name="Spatafora J."/>
            <person name="Crous P."/>
            <person name="Grigoriev I."/>
        </authorList>
    </citation>
    <scope>NUCLEOTIDE SEQUENCE</scope>
    <source>
        <strain evidence="2">CBS 101060</strain>
    </source>
</reference>
<evidence type="ECO:0000313" key="2">
    <source>
        <dbReference type="EMBL" id="KAF2836934.1"/>
    </source>
</evidence>
<feature type="coiled-coil region" evidence="1">
    <location>
        <begin position="262"/>
        <end position="310"/>
    </location>
</feature>
<proteinExistence type="predicted"/>
<keyword evidence="3" id="KW-1185">Reference proteome</keyword>
<evidence type="ECO:0000313" key="3">
    <source>
        <dbReference type="Proteomes" id="UP000799429"/>
    </source>
</evidence>
<comment type="caution">
    <text evidence="2">The sequence shown here is derived from an EMBL/GenBank/DDBJ whole genome shotgun (WGS) entry which is preliminary data.</text>
</comment>
<dbReference type="OrthoDB" id="3532430at2759"/>
<feature type="coiled-coil region" evidence="1">
    <location>
        <begin position="600"/>
        <end position="751"/>
    </location>
</feature>
<dbReference type="AlphaFoldDB" id="A0A9P4S6D1"/>
<evidence type="ECO:0000256" key="1">
    <source>
        <dbReference type="SAM" id="Coils"/>
    </source>
</evidence>
<name>A0A9P4S6D1_9PEZI</name>
<feature type="non-terminal residue" evidence="2">
    <location>
        <position position="1"/>
    </location>
</feature>
<feature type="non-terminal residue" evidence="2">
    <location>
        <position position="834"/>
    </location>
</feature>
<dbReference type="Gene3D" id="1.10.287.1490">
    <property type="match status" value="1"/>
</dbReference>
<gene>
    <name evidence="2" type="ORF">M501DRAFT_914529</name>
</gene>
<feature type="coiled-coil region" evidence="1">
    <location>
        <begin position="37"/>
        <end position="104"/>
    </location>
</feature>
<keyword evidence="1" id="KW-0175">Coiled coil</keyword>
<dbReference type="SUPFAM" id="SSF57997">
    <property type="entry name" value="Tropomyosin"/>
    <property type="match status" value="1"/>
</dbReference>
<dbReference type="EMBL" id="MU006101">
    <property type="protein sequence ID" value="KAF2836934.1"/>
    <property type="molecule type" value="Genomic_DNA"/>
</dbReference>
<feature type="coiled-coil region" evidence="1">
    <location>
        <begin position="367"/>
        <end position="556"/>
    </location>
</feature>